<dbReference type="EC" id="4.1.2.50" evidence="4"/>
<dbReference type="GO" id="GO:0070497">
    <property type="term" value="F:6-carboxytetrahydropterin synthase activity"/>
    <property type="evidence" value="ECO:0007669"/>
    <property type="project" value="UniProtKB-EC"/>
</dbReference>
<dbReference type="InterPro" id="IPR007115">
    <property type="entry name" value="6-PTP_synth/QueD"/>
</dbReference>
<accession>A0A6J4IB04</accession>
<comment type="function">
    <text evidence="1">Catalyzes the conversion of 7,8-dihydroneopterin triphosphate (H2NTP) to 6-carboxy-5,6,7,8-tetrahydropterin (CPH4) and acetaldehyde.</text>
</comment>
<evidence type="ECO:0000256" key="7">
    <source>
        <dbReference type="ARBA" id="ARBA00048807"/>
    </source>
</evidence>
<name>A0A6J4IB04_9PROT</name>
<gene>
    <name evidence="8" type="ORF">AVDCRST_MAG27-1821</name>
</gene>
<comment type="catalytic activity">
    <reaction evidence="7">
        <text>7,8-dihydroneopterin 3'-triphosphate + H2O = 6-carboxy-5,6,7,8-tetrahydropterin + triphosphate + acetaldehyde + 2 H(+)</text>
        <dbReference type="Rhea" id="RHEA:27966"/>
        <dbReference type="ChEBI" id="CHEBI:15343"/>
        <dbReference type="ChEBI" id="CHEBI:15377"/>
        <dbReference type="ChEBI" id="CHEBI:15378"/>
        <dbReference type="ChEBI" id="CHEBI:18036"/>
        <dbReference type="ChEBI" id="CHEBI:58462"/>
        <dbReference type="ChEBI" id="CHEBI:61032"/>
        <dbReference type="EC" id="4.1.2.50"/>
    </reaction>
</comment>
<organism evidence="8">
    <name type="scientific">uncultured Craurococcus sp</name>
    <dbReference type="NCBI Taxonomy" id="1135998"/>
    <lineage>
        <taxon>Bacteria</taxon>
        <taxon>Pseudomonadati</taxon>
        <taxon>Pseudomonadota</taxon>
        <taxon>Alphaproteobacteria</taxon>
        <taxon>Acetobacterales</taxon>
        <taxon>Acetobacteraceae</taxon>
        <taxon>Craurococcus</taxon>
        <taxon>environmental samples</taxon>
    </lineage>
</organism>
<dbReference type="InterPro" id="IPR038418">
    <property type="entry name" value="6-PTP_synth/QueD_sf"/>
</dbReference>
<dbReference type="UniPathway" id="UPA00391"/>
<dbReference type="SUPFAM" id="SSF55620">
    <property type="entry name" value="Tetrahydrobiopterin biosynthesis enzymes-like"/>
    <property type="match status" value="1"/>
</dbReference>
<evidence type="ECO:0000256" key="3">
    <source>
        <dbReference type="ARBA" id="ARBA00008900"/>
    </source>
</evidence>
<sequence>MTKIDVMLSPGYAPISESGAPAPHEAADRAKEAVPMMTIWAECIVSAAHRFAQYDMHGHTYTVRVSVREGVDGFLNAESFRDELMRIRQGVDHRCLNDVLETPTMEELARWFAREVRKEGFDVTEVQITRPEGVGCRLSL</sequence>
<comment type="pathway">
    <text evidence="2">Purine metabolism; 7-cyano-7-deazaguanine biosynthesis.</text>
</comment>
<evidence type="ECO:0000256" key="2">
    <source>
        <dbReference type="ARBA" id="ARBA00005061"/>
    </source>
</evidence>
<comment type="similarity">
    <text evidence="3">Belongs to the PTPS family. QueD subfamily.</text>
</comment>
<proteinExistence type="inferred from homology"/>
<evidence type="ECO:0000256" key="4">
    <source>
        <dbReference type="ARBA" id="ARBA00012982"/>
    </source>
</evidence>
<dbReference type="AlphaFoldDB" id="A0A6J4IB04"/>
<evidence type="ECO:0000256" key="5">
    <source>
        <dbReference type="ARBA" id="ARBA00018141"/>
    </source>
</evidence>
<dbReference type="Gene3D" id="3.30.479.10">
    <property type="entry name" value="6-pyruvoyl tetrahydropterin synthase/QueD"/>
    <property type="match status" value="1"/>
</dbReference>
<protein>
    <recommendedName>
        <fullName evidence="5">6-carboxy-5,6,7,8-tetrahydropterin synthase</fullName>
        <ecNumber evidence="4">4.1.2.50</ecNumber>
    </recommendedName>
    <alternativeName>
        <fullName evidence="6">Queuosine biosynthesis protein QueD</fullName>
    </alternativeName>
</protein>
<evidence type="ECO:0000256" key="6">
    <source>
        <dbReference type="ARBA" id="ARBA00031449"/>
    </source>
</evidence>
<evidence type="ECO:0000256" key="1">
    <source>
        <dbReference type="ARBA" id="ARBA00002285"/>
    </source>
</evidence>
<dbReference type="Pfam" id="PF01242">
    <property type="entry name" value="PTPS"/>
    <property type="match status" value="1"/>
</dbReference>
<reference evidence="8" key="1">
    <citation type="submission" date="2020-02" db="EMBL/GenBank/DDBJ databases">
        <authorList>
            <person name="Meier V. D."/>
        </authorList>
    </citation>
    <scope>NUCLEOTIDE SEQUENCE</scope>
    <source>
        <strain evidence="8">AVDCRST_MAG27</strain>
    </source>
</reference>
<dbReference type="EMBL" id="CADCTD010000076">
    <property type="protein sequence ID" value="CAA9247109.1"/>
    <property type="molecule type" value="Genomic_DNA"/>
</dbReference>
<evidence type="ECO:0000313" key="8">
    <source>
        <dbReference type="EMBL" id="CAA9247109.1"/>
    </source>
</evidence>